<name>A0AA42BKF5_9ALTE</name>
<dbReference type="SUPFAM" id="SSF55785">
    <property type="entry name" value="PYP-like sensor domain (PAS domain)"/>
    <property type="match status" value="1"/>
</dbReference>
<protein>
    <submittedName>
        <fullName evidence="1">PAS domain-containing protein</fullName>
    </submittedName>
</protein>
<gene>
    <name evidence="1" type="ORF">NLF92_02035</name>
</gene>
<accession>A0AA42BKF5</accession>
<evidence type="ECO:0000313" key="1">
    <source>
        <dbReference type="EMBL" id="MCP3427718.1"/>
    </source>
</evidence>
<organism evidence="1 2">
    <name type="scientific">Opacimonas viscosa</name>
    <dbReference type="NCBI Taxonomy" id="2961944"/>
    <lineage>
        <taxon>Bacteria</taxon>
        <taxon>Pseudomonadati</taxon>
        <taxon>Pseudomonadota</taxon>
        <taxon>Gammaproteobacteria</taxon>
        <taxon>Alteromonadales</taxon>
        <taxon>Alteromonadaceae</taxon>
        <taxon>Opacimonas</taxon>
    </lineage>
</organism>
<sequence>MSQNSEMLQMHWLMDMVQSVDVGIVVLDRECKIHVWNDFMESHSGLLANTVKNQTLFAVNNDIDKEWFIQKTKPVFDLKVRTFITWEQRPYLFKFPNYRPITGTEDFMYQNVVISALTSATGAVDYISVMIYDTTDKAIAKKQLEALQVHMTENALPVR</sequence>
<dbReference type="Proteomes" id="UP001165413">
    <property type="component" value="Unassembled WGS sequence"/>
</dbReference>
<dbReference type="InterPro" id="IPR035965">
    <property type="entry name" value="PAS-like_dom_sf"/>
</dbReference>
<dbReference type="AlphaFoldDB" id="A0AA42BKF5"/>
<evidence type="ECO:0000313" key="2">
    <source>
        <dbReference type="Proteomes" id="UP001165413"/>
    </source>
</evidence>
<proteinExistence type="predicted"/>
<dbReference type="RefSeq" id="WP_254098355.1">
    <property type="nucleotide sequence ID" value="NZ_JANATA010000002.1"/>
</dbReference>
<dbReference type="Gene3D" id="3.30.450.20">
    <property type="entry name" value="PAS domain"/>
    <property type="match status" value="1"/>
</dbReference>
<comment type="caution">
    <text evidence="1">The sequence shown here is derived from an EMBL/GenBank/DDBJ whole genome shotgun (WGS) entry which is preliminary data.</text>
</comment>
<keyword evidence="2" id="KW-1185">Reference proteome</keyword>
<dbReference type="EMBL" id="JANATA010000002">
    <property type="protein sequence ID" value="MCP3427718.1"/>
    <property type="molecule type" value="Genomic_DNA"/>
</dbReference>
<reference evidence="1" key="1">
    <citation type="submission" date="2022-07" db="EMBL/GenBank/DDBJ databases">
        <title>Characterization of the Novel Bacterium Alteromonas immobilis LMIT006 and Alteromonas gregis LMIT007.</title>
        <authorList>
            <person name="Lin X."/>
        </authorList>
    </citation>
    <scope>NUCLEOTIDE SEQUENCE</scope>
    <source>
        <strain evidence="1">LMIT007</strain>
    </source>
</reference>